<dbReference type="Gene3D" id="2.40.50.150">
    <property type="match status" value="1"/>
</dbReference>
<comment type="catalytic activity">
    <reaction evidence="5 7">
        <text>RNA(n) + a ribonucleoside 5'-triphosphate = RNA(n+1) + diphosphate</text>
        <dbReference type="Rhea" id="RHEA:21248"/>
        <dbReference type="Rhea" id="RHEA-COMP:14527"/>
        <dbReference type="Rhea" id="RHEA-COMP:17342"/>
        <dbReference type="ChEBI" id="CHEBI:33019"/>
        <dbReference type="ChEBI" id="CHEBI:61557"/>
        <dbReference type="ChEBI" id="CHEBI:140395"/>
        <dbReference type="EC" id="2.7.7.6"/>
    </reaction>
</comment>
<feature type="domain" description="DNA-directed RNA polymerase subunit 2 hybrid-binding" evidence="9">
    <location>
        <begin position="510"/>
        <end position="943"/>
    </location>
</feature>
<comment type="function">
    <text evidence="7">DNA-dependent RNA polymerase catalyzes the transcription of DNA into RNA using the four ribonucleoside triphosphates as substrates.</text>
</comment>
<feature type="domain" description="RNA polymerase Rpb2" evidence="13">
    <location>
        <begin position="358"/>
        <end position="426"/>
    </location>
</feature>
<sequence length="1049" mass="116070">ELYFDDYYLDQPKFSELESKAKNITFEVPLRVQARLYNKQTDKSITQEVFLGDLPLMTKRGTFVINGIERVVVSQLIRSAGVFFTATSYRGKKFFGAKIIPNRGAWLEFETDSDGVISVKIDRKRKAPVTAFLRAFSSQKSQIPNPKSQTKPKAQNPKDTNQELLKLFKNVDAGAIKYIEATLKKDPSKNADEGFIEIYKRLRPGDPATPENARALVEGMFKRFDRYDLAKVGRFKMNQRLNKQNPNYKTQITNYEYTKEERLLSFKDLTDIVSEIIRLNNSENAAADDIDHLGNRRVRSLGELLQTKLRIGAARMERIIRDRMSTYEINSLSPAQLINARPLMAAVKEFFTSSQLAQFMDQVNPLAELEHKRRISAMGPGGLTRERAGFEVRDVHTSHYGRICPIETPEGPNIGLVVHLTSYAVVNELGFIETPYVKVKNSKITGEIHWLNAFDEEKYVIAHGGTRYSDDGKIIELSVEARVLGKPQIVRREEVQYVDVAPQQIFSVATSLIPFVEHDDATRALMGSNMQRQAVACVKPQAPLVGTGIEERAAVDSGQVIVAQEDGIVAAVDAEHIAIAPTKSDFKKFSRSRTSQEKIYQPIVKKGEKVAKGEALADGAATQNGNLALGQNLLVAFLSWGGANFEDAIIISERLVKDDRYTSIHIEDYSIDVRDTKLGPEITTPDIPNVSEEKLKNLDEEGIIRIGAEVASGDILVGKISPKGEADLTSEERLLQAIFGEKARDVKDTSLTLSYGKRGRVIGIKIFSRDGGDKLEPGVLKRVQVEVAQLRKVQVGDKLAGRHGNKGVISKILSEEEMPYLADGTPVDIILNPLGVASRMNIGQILETHLGWAASKIGYRALTPALDGATEEDIKAELKLAGLPETGKVRLYDGRTGKAFGGEITVGIIYMMKLNHLVEDKIHMRSVGPYSLITQQPLGGKAQFGGQRFGEMEVWALEGYGAAHTLQEMITIKSDDVTGRAGAFDAIIRGEEIRKPSLPASFNVLVNELKSLGLSVELVEPSFAKASTKALASADKSEGEGVKRVRIRT</sequence>
<dbReference type="PROSITE" id="PS01166">
    <property type="entry name" value="RNA_POL_BETA"/>
    <property type="match status" value="1"/>
</dbReference>
<dbReference type="Pfam" id="PF04561">
    <property type="entry name" value="RNA_pol_Rpb2_2"/>
    <property type="match status" value="1"/>
</dbReference>
<dbReference type="InterPro" id="IPR015712">
    <property type="entry name" value="DNA-dir_RNA_pol_su2"/>
</dbReference>
<dbReference type="SUPFAM" id="SSF64484">
    <property type="entry name" value="beta and beta-prime subunits of DNA dependent RNA-polymerase"/>
    <property type="match status" value="1"/>
</dbReference>
<dbReference type="GO" id="GO:0003899">
    <property type="term" value="F:DNA-directed RNA polymerase activity"/>
    <property type="evidence" value="ECO:0007669"/>
    <property type="project" value="UniProtKB-EC"/>
</dbReference>
<evidence type="ECO:0000259" key="10">
    <source>
        <dbReference type="Pfam" id="PF04560"/>
    </source>
</evidence>
<dbReference type="Gene3D" id="2.40.270.10">
    <property type="entry name" value="DNA-directed RNA polymerase, subunit 2, domain 6"/>
    <property type="match status" value="2"/>
</dbReference>
<dbReference type="InterPro" id="IPR007641">
    <property type="entry name" value="RNA_pol_Rpb2_7"/>
</dbReference>
<dbReference type="Gene3D" id="2.40.50.100">
    <property type="match status" value="1"/>
</dbReference>
<dbReference type="Pfam" id="PF04563">
    <property type="entry name" value="RNA_pol_Rpb2_1"/>
    <property type="match status" value="1"/>
</dbReference>
<dbReference type="NCBIfam" id="TIGR02013">
    <property type="entry name" value="rpoB"/>
    <property type="match status" value="1"/>
</dbReference>
<keyword evidence="4 7" id="KW-0804">Transcription</keyword>
<dbReference type="HAMAP" id="MF_01321">
    <property type="entry name" value="RNApol_bact_RpoB"/>
    <property type="match status" value="1"/>
</dbReference>
<dbReference type="GO" id="GO:0032549">
    <property type="term" value="F:ribonucleoside binding"/>
    <property type="evidence" value="ECO:0007669"/>
    <property type="project" value="InterPro"/>
</dbReference>
<evidence type="ECO:0000256" key="4">
    <source>
        <dbReference type="ARBA" id="ARBA00023163"/>
    </source>
</evidence>
<evidence type="ECO:0000256" key="6">
    <source>
        <dbReference type="RuleBase" id="RU000434"/>
    </source>
</evidence>
<keyword evidence="1 7" id="KW-0240">DNA-directed RNA polymerase</keyword>
<evidence type="ECO:0000259" key="11">
    <source>
        <dbReference type="Pfam" id="PF04561"/>
    </source>
</evidence>
<keyword evidence="3 7" id="KW-0548">Nucleotidyltransferase</keyword>
<evidence type="ECO:0000259" key="12">
    <source>
        <dbReference type="Pfam" id="PF04563"/>
    </source>
</evidence>
<dbReference type="Gene3D" id="3.90.1800.10">
    <property type="entry name" value="RNA polymerase alpha subunit dimerisation domain"/>
    <property type="match status" value="1"/>
</dbReference>
<feature type="domain" description="RNA polymerase beta subunit protrusion" evidence="12">
    <location>
        <begin position="2"/>
        <end position="343"/>
    </location>
</feature>
<dbReference type="InterPro" id="IPR007120">
    <property type="entry name" value="DNA-dir_RNAP_su2_dom"/>
</dbReference>
<dbReference type="InterPro" id="IPR007644">
    <property type="entry name" value="RNA_pol_bsu_protrusion"/>
</dbReference>
<dbReference type="InterPro" id="IPR037034">
    <property type="entry name" value="RNA_pol_Rpb2_2_sf"/>
</dbReference>
<dbReference type="Pfam" id="PF04565">
    <property type="entry name" value="RNA_pol_Rpb2_3"/>
    <property type="match status" value="1"/>
</dbReference>
<evidence type="ECO:0000256" key="2">
    <source>
        <dbReference type="ARBA" id="ARBA00022679"/>
    </source>
</evidence>
<comment type="caution">
    <text evidence="15">The sequence shown here is derived from an EMBL/GenBank/DDBJ whole genome shotgun (WGS) entry which is preliminary data.</text>
</comment>
<evidence type="ECO:0000256" key="7">
    <source>
        <dbReference type="RuleBase" id="RU363031"/>
    </source>
</evidence>
<evidence type="ECO:0000256" key="8">
    <source>
        <dbReference type="SAM" id="MobiDB-lite"/>
    </source>
</evidence>
<dbReference type="AlphaFoldDB" id="A0A837IKJ9"/>
<dbReference type="InterPro" id="IPR007645">
    <property type="entry name" value="RNA_pol_Rpb2_3"/>
</dbReference>
<dbReference type="InterPro" id="IPR014724">
    <property type="entry name" value="RNA_pol_RPB2_OB-fold"/>
</dbReference>
<dbReference type="Pfam" id="PF00562">
    <property type="entry name" value="RNA_pol_Rpb2_6"/>
    <property type="match status" value="1"/>
</dbReference>
<feature type="domain" description="RNA polymerase Rpb2" evidence="11">
    <location>
        <begin position="93"/>
        <end position="299"/>
    </location>
</feature>
<comment type="subunit">
    <text evidence="7">The RNAP catalytic core consists of 2 alpha, 1 beta, 1 beta' and 1 omega subunit. When a sigma factor is associated with the core the holoenzyme is formed, which can initiate transcription.</text>
</comment>
<evidence type="ECO:0000256" key="1">
    <source>
        <dbReference type="ARBA" id="ARBA00022478"/>
    </source>
</evidence>
<dbReference type="Pfam" id="PF04560">
    <property type="entry name" value="RNA_pol_Rpb2_7"/>
    <property type="match status" value="1"/>
</dbReference>
<dbReference type="GO" id="GO:0006351">
    <property type="term" value="P:DNA-templated transcription"/>
    <property type="evidence" value="ECO:0007669"/>
    <property type="project" value="InterPro"/>
</dbReference>
<dbReference type="Pfam" id="PF10385">
    <property type="entry name" value="RNA_pol_Rpb2_45"/>
    <property type="match status" value="1"/>
</dbReference>
<evidence type="ECO:0000259" key="14">
    <source>
        <dbReference type="Pfam" id="PF10385"/>
    </source>
</evidence>
<dbReference type="GO" id="GO:0003677">
    <property type="term" value="F:DNA binding"/>
    <property type="evidence" value="ECO:0007669"/>
    <property type="project" value="InterPro"/>
</dbReference>
<evidence type="ECO:0000259" key="9">
    <source>
        <dbReference type="Pfam" id="PF00562"/>
    </source>
</evidence>
<dbReference type="InterPro" id="IPR019462">
    <property type="entry name" value="DNA-dir_RNA_pol_bsu_external_1"/>
</dbReference>
<keyword evidence="2 7" id="KW-0808">Transferase</keyword>
<dbReference type="InterPro" id="IPR037033">
    <property type="entry name" value="DNA-dir_RNAP_su2_hyb_sf"/>
</dbReference>
<dbReference type="InterPro" id="IPR007121">
    <property type="entry name" value="RNA_pol_bsu_CS"/>
</dbReference>
<dbReference type="InterPro" id="IPR010243">
    <property type="entry name" value="RNA_pol_bsu_bac"/>
</dbReference>
<dbReference type="InterPro" id="IPR007642">
    <property type="entry name" value="RNA_pol_Rpb2_2"/>
</dbReference>
<dbReference type="Gene3D" id="3.90.1100.10">
    <property type="match status" value="1"/>
</dbReference>
<gene>
    <name evidence="15" type="ORF">UX18_C0035G0001</name>
</gene>
<evidence type="ECO:0000256" key="5">
    <source>
        <dbReference type="ARBA" id="ARBA00048552"/>
    </source>
</evidence>
<dbReference type="GO" id="GO:0000428">
    <property type="term" value="C:DNA-directed RNA polymerase complex"/>
    <property type="evidence" value="ECO:0007669"/>
    <property type="project" value="UniProtKB-KW"/>
</dbReference>
<dbReference type="InterPro" id="IPR042107">
    <property type="entry name" value="DNA-dir_RNA_pol_bsu_ext_1_sf"/>
</dbReference>
<evidence type="ECO:0000256" key="3">
    <source>
        <dbReference type="ARBA" id="ARBA00022695"/>
    </source>
</evidence>
<dbReference type="EMBL" id="LCLF01000035">
    <property type="protein sequence ID" value="KKU11988.1"/>
    <property type="molecule type" value="Genomic_DNA"/>
</dbReference>
<dbReference type="PANTHER" id="PTHR20856">
    <property type="entry name" value="DNA-DIRECTED RNA POLYMERASE I SUBUNIT 2"/>
    <property type="match status" value="1"/>
</dbReference>
<evidence type="ECO:0000313" key="16">
    <source>
        <dbReference type="Proteomes" id="UP000034909"/>
    </source>
</evidence>
<evidence type="ECO:0000313" key="15">
    <source>
        <dbReference type="EMBL" id="KKU11988.1"/>
    </source>
</evidence>
<dbReference type="Proteomes" id="UP000034909">
    <property type="component" value="Unassembled WGS sequence"/>
</dbReference>
<organism evidence="15 16">
    <name type="scientific">Candidatus Azambacteria bacterium GW2011_GWC2_45_7b</name>
    <dbReference type="NCBI Taxonomy" id="1618621"/>
    <lineage>
        <taxon>Bacteria</taxon>
        <taxon>Candidatus Azamiibacteriota</taxon>
    </lineage>
</organism>
<reference evidence="15 16" key="1">
    <citation type="journal article" date="2015" name="Nature">
        <title>rRNA introns, odd ribosomes, and small enigmatic genomes across a large radiation of phyla.</title>
        <authorList>
            <person name="Brown C.T."/>
            <person name="Hug L.A."/>
            <person name="Thomas B.C."/>
            <person name="Sharon I."/>
            <person name="Castelle C.J."/>
            <person name="Singh A."/>
            <person name="Wilkins M.J."/>
            <person name="Williams K.H."/>
            <person name="Banfield J.F."/>
        </authorList>
    </citation>
    <scope>NUCLEOTIDE SEQUENCE [LARGE SCALE GENOMIC DNA]</scope>
</reference>
<feature type="non-terminal residue" evidence="15">
    <location>
        <position position="1"/>
    </location>
</feature>
<proteinExistence type="inferred from homology"/>
<dbReference type="EC" id="2.7.7.6" evidence="7"/>
<protein>
    <recommendedName>
        <fullName evidence="7">DNA-directed RNA polymerase subunit beta</fullName>
        <ecNumber evidence="7">2.7.7.6</ecNumber>
    </recommendedName>
</protein>
<feature type="domain" description="RNA polymerase Rpb2" evidence="10">
    <location>
        <begin position="945"/>
        <end position="1019"/>
    </location>
</feature>
<comment type="similarity">
    <text evidence="6">Belongs to the RNA polymerase beta chain family.</text>
</comment>
<accession>A0A837IKJ9</accession>
<name>A0A837IKJ9_9BACT</name>
<dbReference type="CDD" id="cd00653">
    <property type="entry name" value="RNA_pol_B_RPB2"/>
    <property type="match status" value="1"/>
</dbReference>
<feature type="region of interest" description="Disordered" evidence="8">
    <location>
        <begin position="138"/>
        <end position="158"/>
    </location>
</feature>
<dbReference type="NCBIfam" id="NF001616">
    <property type="entry name" value="PRK00405.1"/>
    <property type="match status" value="1"/>
</dbReference>
<evidence type="ECO:0000259" key="13">
    <source>
        <dbReference type="Pfam" id="PF04565"/>
    </source>
</evidence>
<dbReference type="Gene3D" id="2.30.150.10">
    <property type="entry name" value="DNA-directed RNA polymerase, beta subunit, external 1 domain"/>
    <property type="match status" value="1"/>
</dbReference>
<feature type="domain" description="DNA-directed RNA polymerase beta subunit external 1" evidence="14">
    <location>
        <begin position="436"/>
        <end position="501"/>
    </location>
</feature>
<dbReference type="Gene3D" id="3.90.1110.10">
    <property type="entry name" value="RNA polymerase Rpb2, domain 2"/>
    <property type="match status" value="1"/>
</dbReference>